<dbReference type="GO" id="GO:0006313">
    <property type="term" value="P:DNA transposition"/>
    <property type="evidence" value="ECO:0007669"/>
    <property type="project" value="InterPro"/>
</dbReference>
<dbReference type="STRING" id="335541.Swol_1055"/>
<sequence length="250" mass="29200">MPRYARKRSSTGIYHVMLKGIDGRDIFLDDEDKEKFIENMLKARDKGNFELYAYCLMDNHLHILIKESEGIGTSIKRIAVGYVQWHNNKYGRIGHLFQNRYLSEPVETESYLLTVVKYIHQNPLKARIVTQLADYKWSSYLQYLAAYKGDNSHIDPLLIMEYFKIQTEFESYMNEPTNSECLDYKQSSKYTDEILKNIIRESFGINDLIDMPNDMRNALIKDIYQSTGVSIRQLARVLGIGKSIVERALK</sequence>
<dbReference type="InterPro" id="IPR036515">
    <property type="entry name" value="Transposase_17_sf"/>
</dbReference>
<evidence type="ECO:0000313" key="3">
    <source>
        <dbReference type="Proteomes" id="UP000001968"/>
    </source>
</evidence>
<name>Q0AY37_SYNWW</name>
<protein>
    <submittedName>
        <fullName evidence="2">Transposase</fullName>
    </submittedName>
</protein>
<gene>
    <name evidence="2" type="ordered locus">Swol_1055</name>
</gene>
<dbReference type="EMBL" id="CP000448">
    <property type="protein sequence ID" value="ABI68367.1"/>
    <property type="molecule type" value="Genomic_DNA"/>
</dbReference>
<dbReference type="PANTHER" id="PTHR34322:SF2">
    <property type="entry name" value="TRANSPOSASE IS200-LIKE DOMAIN-CONTAINING PROTEIN"/>
    <property type="match status" value="1"/>
</dbReference>
<dbReference type="SMART" id="SM01321">
    <property type="entry name" value="Y1_Tnp"/>
    <property type="match status" value="1"/>
</dbReference>
<dbReference type="PANTHER" id="PTHR34322">
    <property type="entry name" value="TRANSPOSASE, Y1_TNP DOMAIN-CONTAINING"/>
    <property type="match status" value="1"/>
</dbReference>
<feature type="domain" description="Transposase IS200-like" evidence="1">
    <location>
        <begin position="9"/>
        <end position="122"/>
    </location>
</feature>
<dbReference type="GO" id="GO:0003677">
    <property type="term" value="F:DNA binding"/>
    <property type="evidence" value="ECO:0007669"/>
    <property type="project" value="InterPro"/>
</dbReference>
<accession>Q0AY37</accession>
<dbReference type="eggNOG" id="COG1943">
    <property type="taxonomic scope" value="Bacteria"/>
</dbReference>
<dbReference type="Gene3D" id="3.30.70.1290">
    <property type="entry name" value="Transposase IS200-like"/>
    <property type="match status" value="1"/>
</dbReference>
<dbReference type="KEGG" id="swo:Swol_1055"/>
<dbReference type="HOGENOM" id="CLU_068226_0_2_9"/>
<dbReference type="GO" id="GO:0004803">
    <property type="term" value="F:transposase activity"/>
    <property type="evidence" value="ECO:0007669"/>
    <property type="project" value="InterPro"/>
</dbReference>
<dbReference type="Pfam" id="PF01797">
    <property type="entry name" value="Y1_Tnp"/>
    <property type="match status" value="1"/>
</dbReference>
<reference evidence="3" key="1">
    <citation type="journal article" date="2010" name="Environ. Microbiol.">
        <title>The genome of Syntrophomonas wolfei: new insights into syntrophic metabolism and biohydrogen production.</title>
        <authorList>
            <person name="Sieber J.R."/>
            <person name="Sims D.R."/>
            <person name="Han C."/>
            <person name="Kim E."/>
            <person name="Lykidis A."/>
            <person name="Lapidus A.L."/>
            <person name="McDonnald E."/>
            <person name="Rohlin L."/>
            <person name="Culley D.E."/>
            <person name="Gunsalus R."/>
            <person name="McInerney M.J."/>
        </authorList>
    </citation>
    <scope>NUCLEOTIDE SEQUENCE [LARGE SCALE GENOMIC DNA]</scope>
    <source>
        <strain evidence="3">DSM 2245B / Goettingen</strain>
    </source>
</reference>
<keyword evidence="3" id="KW-1185">Reference proteome</keyword>
<evidence type="ECO:0000313" key="2">
    <source>
        <dbReference type="EMBL" id="ABI68367.1"/>
    </source>
</evidence>
<organism evidence="2 3">
    <name type="scientific">Syntrophomonas wolfei subsp. wolfei (strain DSM 2245B / Goettingen)</name>
    <dbReference type="NCBI Taxonomy" id="335541"/>
    <lineage>
        <taxon>Bacteria</taxon>
        <taxon>Bacillati</taxon>
        <taxon>Bacillota</taxon>
        <taxon>Clostridia</taxon>
        <taxon>Eubacteriales</taxon>
        <taxon>Syntrophomonadaceae</taxon>
        <taxon>Syntrophomonas</taxon>
    </lineage>
</organism>
<dbReference type="RefSeq" id="WP_011640472.1">
    <property type="nucleotide sequence ID" value="NC_008346.1"/>
</dbReference>
<dbReference type="InterPro" id="IPR002686">
    <property type="entry name" value="Transposase_17"/>
</dbReference>
<evidence type="ECO:0000259" key="1">
    <source>
        <dbReference type="SMART" id="SM01321"/>
    </source>
</evidence>
<dbReference type="AlphaFoldDB" id="Q0AY37"/>
<proteinExistence type="predicted"/>
<dbReference type="Proteomes" id="UP000001968">
    <property type="component" value="Chromosome"/>
</dbReference>
<dbReference type="OrthoDB" id="9788881at2"/>
<dbReference type="SUPFAM" id="SSF143422">
    <property type="entry name" value="Transposase IS200-like"/>
    <property type="match status" value="1"/>
</dbReference>